<proteinExistence type="predicted"/>
<dbReference type="RefSeq" id="WP_172115493.1">
    <property type="nucleotide sequence ID" value="NZ_JABFDN010000029.1"/>
</dbReference>
<dbReference type="Proteomes" id="UP000886476">
    <property type="component" value="Unassembled WGS sequence"/>
</dbReference>
<dbReference type="EMBL" id="JABFDN010000029">
    <property type="protein sequence ID" value="NPU69969.1"/>
    <property type="molecule type" value="Genomic_DNA"/>
</dbReference>
<gene>
    <name evidence="2" type="ORF">HL667_33610</name>
</gene>
<sequence>MRRRRYRLCNTLPGRARPQPPRPEIPGFIDTALVPPRAGLVPSQLIARMADDMRQAAGHGGGITEEDLVRLGFTRAQVKLHADDARALAQQLAGASL</sequence>
<comment type="caution">
    <text evidence="2">The sequence shown here is derived from an EMBL/GenBank/DDBJ whole genome shotgun (WGS) entry which is preliminary data.</text>
</comment>
<feature type="region of interest" description="Disordered" evidence="1">
    <location>
        <begin position="9"/>
        <end position="30"/>
    </location>
</feature>
<name>A0ABX2CRB4_9BRAD</name>
<evidence type="ECO:0000313" key="2">
    <source>
        <dbReference type="EMBL" id="NPU69969.1"/>
    </source>
</evidence>
<evidence type="ECO:0000256" key="1">
    <source>
        <dbReference type="SAM" id="MobiDB-lite"/>
    </source>
</evidence>
<accession>A0ABX2CRB4</accession>
<evidence type="ECO:0000313" key="3">
    <source>
        <dbReference type="Proteomes" id="UP000886476"/>
    </source>
</evidence>
<protein>
    <submittedName>
        <fullName evidence="2">Uncharacterized protein</fullName>
    </submittedName>
</protein>
<reference evidence="2" key="1">
    <citation type="submission" date="2020-05" db="EMBL/GenBank/DDBJ databases">
        <title>Nod-independent and nitrogen-fixing Bradyrhizobium aeschynomene sp. nov. isolated from nodules of Aeschynomene indica.</title>
        <authorList>
            <person name="Zhang Z."/>
        </authorList>
    </citation>
    <scope>NUCLEOTIDE SEQUENCE</scope>
    <source>
        <strain evidence="2">83012</strain>
    </source>
</reference>
<organism evidence="2 3">
    <name type="scientific">Bradyrhizobium aeschynomenes</name>
    <dbReference type="NCBI Taxonomy" id="2734909"/>
    <lineage>
        <taxon>Bacteria</taxon>
        <taxon>Pseudomonadati</taxon>
        <taxon>Pseudomonadota</taxon>
        <taxon>Alphaproteobacteria</taxon>
        <taxon>Hyphomicrobiales</taxon>
        <taxon>Nitrobacteraceae</taxon>
        <taxon>Bradyrhizobium</taxon>
    </lineage>
</organism>
<keyword evidence="3" id="KW-1185">Reference proteome</keyword>